<dbReference type="AlphaFoldDB" id="A0A2S2CN98"/>
<reference evidence="10" key="1">
    <citation type="submission" date="2018-05" db="EMBL/GenBank/DDBJ databases">
        <title>Azospirillum thermophila sp. nov., a novel isolated from hot spring.</title>
        <authorList>
            <person name="Zhao Z."/>
        </authorList>
    </citation>
    <scope>NUCLEOTIDE SEQUENCE [LARGE SCALE GENOMIC DNA]</scope>
    <source>
        <strain evidence="10">CFH 70021</strain>
    </source>
</reference>
<dbReference type="KEGG" id="azz:DEW08_06325"/>
<dbReference type="RefSeq" id="WP_109325400.1">
    <property type="nucleotide sequence ID" value="NZ_CP029353.1"/>
</dbReference>
<evidence type="ECO:0000256" key="5">
    <source>
        <dbReference type="ARBA" id="ARBA00022801"/>
    </source>
</evidence>
<dbReference type="InterPro" id="IPR036440">
    <property type="entry name" value="Peptidase_C15-like_sf"/>
</dbReference>
<dbReference type="PANTHER" id="PTHR23402">
    <property type="entry name" value="PROTEASE FAMILY C15 PYROGLUTAMYL-PEPTIDASE I-RELATED"/>
    <property type="match status" value="1"/>
</dbReference>
<comment type="similarity">
    <text evidence="1">Belongs to the peptidase C15 family.</text>
</comment>
<evidence type="ECO:0000256" key="7">
    <source>
        <dbReference type="ARBA" id="ARBA00030836"/>
    </source>
</evidence>
<dbReference type="GO" id="GO:0006508">
    <property type="term" value="P:proteolysis"/>
    <property type="evidence" value="ECO:0007669"/>
    <property type="project" value="UniProtKB-KW"/>
</dbReference>
<evidence type="ECO:0000256" key="2">
    <source>
        <dbReference type="ARBA" id="ARBA00019191"/>
    </source>
</evidence>
<sequence>MTAPLLLTGFEPFGEHAVNPTALVMEALAGEPGVVTAILPVEYDRCGEGLAALVEEQRPAAVLCFALSPRTDFVQIVRIAWNRDENPQPDNAGVVREDQPIVPDGPTAYGSTLPVPQMMRGLAMAGVPVTFSDFAGGFVGNHLFYRARHWIETRWMPETGTDLPLGFIHMPPLPVQVEGMSNRSGLALDRQILAARTLVAMLRDALGAGGGMPA</sequence>
<dbReference type="GO" id="GO:0016920">
    <property type="term" value="F:pyroglutamyl-peptidase activity"/>
    <property type="evidence" value="ECO:0007669"/>
    <property type="project" value="InterPro"/>
</dbReference>
<name>A0A2S2CN98_9PROT</name>
<gene>
    <name evidence="9" type="ORF">DEW08_06325</name>
</gene>
<keyword evidence="5" id="KW-0378">Hydrolase</keyword>
<evidence type="ECO:0000256" key="6">
    <source>
        <dbReference type="ARBA" id="ARBA00022807"/>
    </source>
</evidence>
<keyword evidence="6" id="KW-0788">Thiol protease</keyword>
<organism evidence="9 10">
    <name type="scientific">Azospirillum thermophilum</name>
    <dbReference type="NCBI Taxonomy" id="2202148"/>
    <lineage>
        <taxon>Bacteria</taxon>
        <taxon>Pseudomonadati</taxon>
        <taxon>Pseudomonadota</taxon>
        <taxon>Alphaproteobacteria</taxon>
        <taxon>Rhodospirillales</taxon>
        <taxon>Azospirillaceae</taxon>
        <taxon>Azospirillum</taxon>
    </lineage>
</organism>
<evidence type="ECO:0000313" key="9">
    <source>
        <dbReference type="EMBL" id="AWK85928.1"/>
    </source>
</evidence>
<evidence type="ECO:0000256" key="4">
    <source>
        <dbReference type="ARBA" id="ARBA00022670"/>
    </source>
</evidence>
<proteinExistence type="inferred from homology"/>
<keyword evidence="3" id="KW-0963">Cytoplasm</keyword>
<dbReference type="GO" id="GO:0005829">
    <property type="term" value="C:cytosol"/>
    <property type="evidence" value="ECO:0007669"/>
    <property type="project" value="InterPro"/>
</dbReference>
<dbReference type="InterPro" id="IPR000816">
    <property type="entry name" value="Peptidase_C15"/>
</dbReference>
<dbReference type="PIRSF" id="PIRSF015592">
    <property type="entry name" value="Prld-crbxl_pptds"/>
    <property type="match status" value="1"/>
</dbReference>
<evidence type="ECO:0000313" key="10">
    <source>
        <dbReference type="Proteomes" id="UP000245629"/>
    </source>
</evidence>
<keyword evidence="4" id="KW-0645">Protease</keyword>
<dbReference type="Gene3D" id="3.40.630.20">
    <property type="entry name" value="Peptidase C15, pyroglutamyl peptidase I-like"/>
    <property type="match status" value="1"/>
</dbReference>
<dbReference type="Pfam" id="PF01470">
    <property type="entry name" value="Peptidase_C15"/>
    <property type="match status" value="1"/>
</dbReference>
<dbReference type="EMBL" id="CP029353">
    <property type="protein sequence ID" value="AWK85928.1"/>
    <property type="molecule type" value="Genomic_DNA"/>
</dbReference>
<accession>A0A2S2CN98</accession>
<dbReference type="PRINTS" id="PR00706">
    <property type="entry name" value="PYROGLUPTASE"/>
</dbReference>
<evidence type="ECO:0000256" key="8">
    <source>
        <dbReference type="ARBA" id="ARBA00031559"/>
    </source>
</evidence>
<dbReference type="InterPro" id="IPR016125">
    <property type="entry name" value="Peptidase_C15-like"/>
</dbReference>
<dbReference type="CDD" id="cd00501">
    <property type="entry name" value="Peptidase_C15"/>
    <property type="match status" value="1"/>
</dbReference>
<evidence type="ECO:0000256" key="3">
    <source>
        <dbReference type="ARBA" id="ARBA00022490"/>
    </source>
</evidence>
<evidence type="ECO:0000256" key="1">
    <source>
        <dbReference type="ARBA" id="ARBA00006641"/>
    </source>
</evidence>
<dbReference type="Proteomes" id="UP000245629">
    <property type="component" value="Chromosome 2"/>
</dbReference>
<dbReference type="PANTHER" id="PTHR23402:SF1">
    <property type="entry name" value="PYROGLUTAMYL-PEPTIDASE I"/>
    <property type="match status" value="1"/>
</dbReference>
<dbReference type="OrthoDB" id="9779738at2"/>
<keyword evidence="10" id="KW-1185">Reference proteome</keyword>
<protein>
    <recommendedName>
        <fullName evidence="2">Pyrrolidone-carboxylate peptidase</fullName>
    </recommendedName>
    <alternativeName>
        <fullName evidence="7">5-oxoprolyl-peptidase</fullName>
    </alternativeName>
    <alternativeName>
        <fullName evidence="8">Pyroglutamyl-peptidase I</fullName>
    </alternativeName>
</protein>
<dbReference type="SUPFAM" id="SSF53182">
    <property type="entry name" value="Pyrrolidone carboxyl peptidase (pyroglutamate aminopeptidase)"/>
    <property type="match status" value="1"/>
</dbReference>